<comment type="caution">
    <text evidence="2">The sequence shown here is derived from an EMBL/GenBank/DDBJ whole genome shotgun (WGS) entry which is preliminary data.</text>
</comment>
<dbReference type="PANTHER" id="PTHR31749">
    <property type="entry name" value="KINETOCHORE-ASSOCIATED PROTEIN NSL1 HOMOLOG"/>
    <property type="match status" value="1"/>
</dbReference>
<feature type="coiled-coil region" evidence="1">
    <location>
        <begin position="131"/>
        <end position="191"/>
    </location>
</feature>
<dbReference type="AlphaFoldDB" id="A0A4S8ZQN9"/>
<dbReference type="PANTHER" id="PTHR31749:SF3">
    <property type="entry name" value="KINETOCHORE-ASSOCIATED PROTEIN NSL1 HOMOLOG"/>
    <property type="match status" value="1"/>
</dbReference>
<keyword evidence="1" id="KW-0175">Coiled coil</keyword>
<dbReference type="Proteomes" id="UP000308802">
    <property type="component" value="Unassembled WGS sequence"/>
</dbReference>
<proteinExistence type="predicted"/>
<organism evidence="2 3">
    <name type="scientific">Aureobasidium pullulans</name>
    <name type="common">Black yeast</name>
    <name type="synonym">Pullularia pullulans</name>
    <dbReference type="NCBI Taxonomy" id="5580"/>
    <lineage>
        <taxon>Eukaryota</taxon>
        <taxon>Fungi</taxon>
        <taxon>Dikarya</taxon>
        <taxon>Ascomycota</taxon>
        <taxon>Pezizomycotina</taxon>
        <taxon>Dothideomycetes</taxon>
        <taxon>Dothideomycetidae</taxon>
        <taxon>Dothideales</taxon>
        <taxon>Saccotheciaceae</taxon>
        <taxon>Aureobasidium</taxon>
    </lineage>
</organism>
<evidence type="ECO:0000313" key="2">
    <source>
        <dbReference type="EMBL" id="THW68520.1"/>
    </source>
</evidence>
<evidence type="ECO:0000313" key="3">
    <source>
        <dbReference type="Proteomes" id="UP000308802"/>
    </source>
</evidence>
<dbReference type="GO" id="GO:0000444">
    <property type="term" value="C:MIS12/MIND type complex"/>
    <property type="evidence" value="ECO:0007669"/>
    <property type="project" value="TreeGrafter"/>
</dbReference>
<accession>A0A4S8ZQN9</accession>
<dbReference type="GO" id="GO:0000070">
    <property type="term" value="P:mitotic sister chromatid segregation"/>
    <property type="evidence" value="ECO:0007669"/>
    <property type="project" value="InterPro"/>
</dbReference>
<dbReference type="InterPro" id="IPR013950">
    <property type="entry name" value="Mis14/Nsl1"/>
</dbReference>
<name>A0A4S8ZQN9_AURPU</name>
<gene>
    <name evidence="2" type="ORF">D6D19_08874</name>
</gene>
<reference evidence="2 3" key="1">
    <citation type="submission" date="2018-10" db="EMBL/GenBank/DDBJ databases">
        <title>Fifty Aureobasidium pullulans genomes reveal a recombining polyextremotolerant generalist.</title>
        <authorList>
            <person name="Gostincar C."/>
            <person name="Turk M."/>
            <person name="Zajc J."/>
            <person name="Gunde-Cimerman N."/>
        </authorList>
    </citation>
    <scope>NUCLEOTIDE SEQUENCE [LARGE SCALE GENOMIC DNA]</scope>
    <source>
        <strain evidence="2 3">EXF-10659</strain>
    </source>
</reference>
<sequence>MANHTRAINPPLLLRITHGSHNPTMETTHRKIELQSPLDLIYLRNNTTSTAREKLDLHFPPSAAPESASDDVLRSRVEELVQQYISKVFENAGPNLAVNGLEGKEMEEAMRVAEMGGDELEPYDSKLQTKLLNLSAKIENLTLQLANLRRTAPAQAAASYAAGLEKEEKEFEEARQRAEEQRKRMLEEEGVQLGTEGVRDWEEAERNWEQATRGLVDIKEKIGETGARLVQARDAAAYLDQVGK</sequence>
<evidence type="ECO:0000256" key="1">
    <source>
        <dbReference type="SAM" id="Coils"/>
    </source>
</evidence>
<protein>
    <submittedName>
        <fullName evidence="2">Uncharacterized protein</fullName>
    </submittedName>
</protein>
<dbReference type="EMBL" id="QZAO01000444">
    <property type="protein sequence ID" value="THW68520.1"/>
    <property type="molecule type" value="Genomic_DNA"/>
</dbReference>
<dbReference type="Pfam" id="PF08641">
    <property type="entry name" value="Mis14"/>
    <property type="match status" value="1"/>
</dbReference>